<protein>
    <submittedName>
        <fullName evidence="6">Uncharacterized protein</fullName>
    </submittedName>
</protein>
<evidence type="ECO:0000256" key="1">
    <source>
        <dbReference type="ARBA" id="ARBA00022737"/>
    </source>
</evidence>
<dbReference type="SUPFAM" id="SSF48403">
    <property type="entry name" value="Ankyrin repeat"/>
    <property type="match status" value="1"/>
</dbReference>
<dbReference type="Pfam" id="PF13857">
    <property type="entry name" value="Ank_5"/>
    <property type="match status" value="1"/>
</dbReference>
<sequence>MEVSDIINQPDHEGRTALSLAAMAAHTQIIESIAPKITDWSQKDPDGTPLIHTLILSNLIYVAEVYLTHGGSSSDSDAHGRTCVHVVSSTNDVAAAKMLKRIGGVNFEAVDRGGRTALMTAVWSRHVAISVFLLDCCAVDPNRIDRQGATALSIAAQIGDRDLVNLLLKFGAEPKIKDSMGRTAMDVALISGNDSIVSLLQTANGSSGSSGIGSSVPNSPMDASKQRIRQIRATSSLRSQRIDNNFKNTTSFDVTREECESQRRATVLFIVFCLVRLISNKFEGFIGSKFLKTCSVRATFPGRHFGAALGFPFLTRSLSNSIRVASAPIFLVIIFASTSIAFYPYAKDFAKLSRLIYNAVQRRHYLYNRSMIYTFISIYFYFSTVLVNNEDCFIQLNRMRCITNKDCPQMSTAFPLDATPSKTTTIQRRAFEGRIIQIRHYRELDDILPCKVSTQVRKVSTFSSRPPSYCVPPLPRDLPSTILDLE</sequence>
<accession>A0A6A5H2I2</accession>
<dbReference type="AlphaFoldDB" id="A0A6A5H2I2"/>
<evidence type="ECO:0000313" key="7">
    <source>
        <dbReference type="Proteomes" id="UP000483820"/>
    </source>
</evidence>
<dbReference type="PROSITE" id="PS50297">
    <property type="entry name" value="ANK_REP_REGION"/>
    <property type="match status" value="1"/>
</dbReference>
<evidence type="ECO:0000256" key="4">
    <source>
        <dbReference type="SAM" id="MobiDB-lite"/>
    </source>
</evidence>
<dbReference type="PROSITE" id="PS50088">
    <property type="entry name" value="ANK_REPEAT"/>
    <property type="match status" value="1"/>
</dbReference>
<dbReference type="PANTHER" id="PTHR24124">
    <property type="entry name" value="ANKYRIN REPEAT FAMILY A"/>
    <property type="match status" value="1"/>
</dbReference>
<feature type="repeat" description="ANK" evidence="3">
    <location>
        <begin position="147"/>
        <end position="179"/>
    </location>
</feature>
<feature type="region of interest" description="Disordered" evidence="4">
    <location>
        <begin position="205"/>
        <end position="225"/>
    </location>
</feature>
<dbReference type="RefSeq" id="XP_053587368.1">
    <property type="nucleotide sequence ID" value="XM_053727791.1"/>
</dbReference>
<comment type="caution">
    <text evidence="6">The sequence shown here is derived from an EMBL/GenBank/DDBJ whole genome shotgun (WGS) entry which is preliminary data.</text>
</comment>
<keyword evidence="2 3" id="KW-0040">ANK repeat</keyword>
<dbReference type="PANTHER" id="PTHR24124:SF14">
    <property type="entry name" value="CHROMOSOME UNDETERMINED SCAFFOLD_25, WHOLE GENOME SHOTGUN SEQUENCE"/>
    <property type="match status" value="1"/>
</dbReference>
<evidence type="ECO:0000256" key="3">
    <source>
        <dbReference type="PROSITE-ProRule" id="PRU00023"/>
    </source>
</evidence>
<dbReference type="GO" id="GO:0010468">
    <property type="term" value="P:regulation of gene expression"/>
    <property type="evidence" value="ECO:0007669"/>
    <property type="project" value="TreeGrafter"/>
</dbReference>
<keyword evidence="1" id="KW-0677">Repeat</keyword>
<keyword evidence="5" id="KW-0472">Membrane</keyword>
<feature type="transmembrane region" description="Helical" evidence="5">
    <location>
        <begin position="366"/>
        <end position="387"/>
    </location>
</feature>
<dbReference type="CTD" id="9826026"/>
<feature type="compositionally biased region" description="Low complexity" evidence="4">
    <location>
        <begin position="205"/>
        <end position="215"/>
    </location>
</feature>
<organism evidence="6 7">
    <name type="scientific">Caenorhabditis remanei</name>
    <name type="common">Caenorhabditis vulgaris</name>
    <dbReference type="NCBI Taxonomy" id="31234"/>
    <lineage>
        <taxon>Eukaryota</taxon>
        <taxon>Metazoa</taxon>
        <taxon>Ecdysozoa</taxon>
        <taxon>Nematoda</taxon>
        <taxon>Chromadorea</taxon>
        <taxon>Rhabditida</taxon>
        <taxon>Rhabditina</taxon>
        <taxon>Rhabditomorpha</taxon>
        <taxon>Rhabditoidea</taxon>
        <taxon>Rhabditidae</taxon>
        <taxon>Peloderinae</taxon>
        <taxon>Caenorhabditis</taxon>
    </lineage>
</organism>
<keyword evidence="5" id="KW-1133">Transmembrane helix</keyword>
<evidence type="ECO:0000256" key="5">
    <source>
        <dbReference type="SAM" id="Phobius"/>
    </source>
</evidence>
<keyword evidence="5" id="KW-0812">Transmembrane</keyword>
<dbReference type="InterPro" id="IPR002110">
    <property type="entry name" value="Ankyrin_rpt"/>
</dbReference>
<proteinExistence type="predicted"/>
<reference evidence="6 7" key="1">
    <citation type="submission" date="2019-12" db="EMBL/GenBank/DDBJ databases">
        <title>Chromosome-level assembly of the Caenorhabditis remanei genome.</title>
        <authorList>
            <person name="Teterina A.A."/>
            <person name="Willis J.H."/>
            <person name="Phillips P.C."/>
        </authorList>
    </citation>
    <scope>NUCLEOTIDE SEQUENCE [LARGE SCALE GENOMIC DNA]</scope>
    <source>
        <strain evidence="6 7">PX506</strain>
        <tissue evidence="6">Whole organism</tissue>
    </source>
</reference>
<dbReference type="Proteomes" id="UP000483820">
    <property type="component" value="Chromosome III"/>
</dbReference>
<evidence type="ECO:0000313" key="6">
    <source>
        <dbReference type="EMBL" id="KAF1762040.1"/>
    </source>
</evidence>
<dbReference type="InterPro" id="IPR036770">
    <property type="entry name" value="Ankyrin_rpt-contain_sf"/>
</dbReference>
<dbReference type="GO" id="GO:0005634">
    <property type="term" value="C:nucleus"/>
    <property type="evidence" value="ECO:0007669"/>
    <property type="project" value="TreeGrafter"/>
</dbReference>
<dbReference type="KEGG" id="crq:GCK72_010302"/>
<name>A0A6A5H2I2_CAERE</name>
<dbReference type="Gene3D" id="1.25.40.20">
    <property type="entry name" value="Ankyrin repeat-containing domain"/>
    <property type="match status" value="1"/>
</dbReference>
<dbReference type="SMART" id="SM00248">
    <property type="entry name" value="ANK"/>
    <property type="match status" value="5"/>
</dbReference>
<gene>
    <name evidence="6" type="ORF">GCK72_010302</name>
</gene>
<dbReference type="EMBL" id="WUAV01000003">
    <property type="protein sequence ID" value="KAF1762040.1"/>
    <property type="molecule type" value="Genomic_DNA"/>
</dbReference>
<feature type="transmembrane region" description="Helical" evidence="5">
    <location>
        <begin position="325"/>
        <end position="345"/>
    </location>
</feature>
<evidence type="ECO:0000256" key="2">
    <source>
        <dbReference type="ARBA" id="ARBA00023043"/>
    </source>
</evidence>
<dbReference type="GeneID" id="9826026"/>